<dbReference type="SUPFAM" id="SSF55811">
    <property type="entry name" value="Nudix"/>
    <property type="match status" value="1"/>
</dbReference>
<organism evidence="1 2">
    <name type="scientific">Ornithinibacillus halotolerans</name>
    <dbReference type="NCBI Taxonomy" id="1274357"/>
    <lineage>
        <taxon>Bacteria</taxon>
        <taxon>Bacillati</taxon>
        <taxon>Bacillota</taxon>
        <taxon>Bacilli</taxon>
        <taxon>Bacillales</taxon>
        <taxon>Bacillaceae</taxon>
        <taxon>Ornithinibacillus</taxon>
    </lineage>
</organism>
<sequence>MDIRKIVKTAGAYVIYNECFIFQVGPTKDGSKLGVVRLGGHTEDYENSLDTAKREVLEEAAVNFAPINAPTTYYLNNWADEPSHVEVQDPIRPLLIKGNEKESYTVMYIGYSDAEPFPSSETSGLLFLSPEDILHICSRRLTLKEFTKHGGRAVLKEKVDEKLLLEAFPQLQFLSRLIKKESEWINSLLAK</sequence>
<name>A0A916S658_9BACI</name>
<proteinExistence type="predicted"/>
<evidence type="ECO:0000313" key="2">
    <source>
        <dbReference type="Proteomes" id="UP000613512"/>
    </source>
</evidence>
<comment type="caution">
    <text evidence="1">The sequence shown here is derived from an EMBL/GenBank/DDBJ whole genome shotgun (WGS) entry which is preliminary data.</text>
</comment>
<reference evidence="1" key="1">
    <citation type="journal article" date="2014" name="Int. J. Syst. Evol. Microbiol.">
        <title>Complete genome sequence of Corynebacterium casei LMG S-19264T (=DSM 44701T), isolated from a smear-ripened cheese.</title>
        <authorList>
            <consortium name="US DOE Joint Genome Institute (JGI-PGF)"/>
            <person name="Walter F."/>
            <person name="Albersmeier A."/>
            <person name="Kalinowski J."/>
            <person name="Ruckert C."/>
        </authorList>
    </citation>
    <scope>NUCLEOTIDE SEQUENCE</scope>
    <source>
        <strain evidence="1">CGMCC 1.12408</strain>
    </source>
</reference>
<keyword evidence="2" id="KW-1185">Reference proteome</keyword>
<protein>
    <submittedName>
        <fullName evidence="1">DNA mismatch repair protein MutT</fullName>
    </submittedName>
</protein>
<dbReference type="Gene3D" id="3.90.79.10">
    <property type="entry name" value="Nucleoside Triphosphate Pyrophosphohydrolase"/>
    <property type="match status" value="1"/>
</dbReference>
<dbReference type="RefSeq" id="WP_188385656.1">
    <property type="nucleotide sequence ID" value="NZ_BMEY01000019.1"/>
</dbReference>
<reference evidence="1" key="2">
    <citation type="submission" date="2020-09" db="EMBL/GenBank/DDBJ databases">
        <authorList>
            <person name="Sun Q."/>
            <person name="Zhou Y."/>
        </authorList>
    </citation>
    <scope>NUCLEOTIDE SEQUENCE</scope>
    <source>
        <strain evidence="1">CGMCC 1.12408</strain>
    </source>
</reference>
<dbReference type="Proteomes" id="UP000613512">
    <property type="component" value="Unassembled WGS sequence"/>
</dbReference>
<dbReference type="AlphaFoldDB" id="A0A916S658"/>
<gene>
    <name evidence="1" type="ORF">GCM10008025_31670</name>
</gene>
<evidence type="ECO:0000313" key="1">
    <source>
        <dbReference type="EMBL" id="GGA86430.1"/>
    </source>
</evidence>
<accession>A0A916S658</accession>
<dbReference type="InterPro" id="IPR015797">
    <property type="entry name" value="NUDIX_hydrolase-like_dom_sf"/>
</dbReference>
<dbReference type="EMBL" id="BMEY01000019">
    <property type="protein sequence ID" value="GGA86430.1"/>
    <property type="molecule type" value="Genomic_DNA"/>
</dbReference>